<evidence type="ECO:0000256" key="1">
    <source>
        <dbReference type="ARBA" id="ARBA00000085"/>
    </source>
</evidence>
<keyword evidence="4" id="KW-0418">Kinase</keyword>
<evidence type="ECO:0000256" key="2">
    <source>
        <dbReference type="ARBA" id="ARBA00012438"/>
    </source>
</evidence>
<dbReference type="Pfam" id="PF02518">
    <property type="entry name" value="HATPase_c"/>
    <property type="match status" value="1"/>
</dbReference>
<dbReference type="InterPro" id="IPR003661">
    <property type="entry name" value="HisK_dim/P_dom"/>
</dbReference>
<dbReference type="SUPFAM" id="SSF55874">
    <property type="entry name" value="ATPase domain of HSP90 chaperone/DNA topoisomerase II/histidine kinase"/>
    <property type="match status" value="1"/>
</dbReference>
<dbReference type="EMBL" id="JAEQBW010000005">
    <property type="protein sequence ID" value="MBK6265810.1"/>
    <property type="molecule type" value="Genomic_DNA"/>
</dbReference>
<comment type="catalytic activity">
    <reaction evidence="1">
        <text>ATP + protein L-histidine = ADP + protein N-phospho-L-histidine.</text>
        <dbReference type="EC" id="2.7.13.3"/>
    </reaction>
</comment>
<dbReference type="Pfam" id="PF13181">
    <property type="entry name" value="TPR_8"/>
    <property type="match status" value="1"/>
</dbReference>
<feature type="transmembrane region" description="Helical" evidence="8">
    <location>
        <begin position="403"/>
        <end position="423"/>
    </location>
</feature>
<organism evidence="10 11">
    <name type="scientific">Marivirga aurantiaca</name>
    <dbReference type="NCBI Taxonomy" id="2802615"/>
    <lineage>
        <taxon>Bacteria</taxon>
        <taxon>Pseudomonadati</taxon>
        <taxon>Bacteroidota</taxon>
        <taxon>Cytophagia</taxon>
        <taxon>Cytophagales</taxon>
        <taxon>Marivirgaceae</taxon>
        <taxon>Marivirga</taxon>
    </lineage>
</organism>
<evidence type="ECO:0000256" key="8">
    <source>
        <dbReference type="SAM" id="Phobius"/>
    </source>
</evidence>
<protein>
    <recommendedName>
        <fullName evidence="2">histidine kinase</fullName>
        <ecNumber evidence="2">2.7.13.3</ecNumber>
    </recommendedName>
</protein>
<evidence type="ECO:0000259" key="9">
    <source>
        <dbReference type="PROSITE" id="PS50109"/>
    </source>
</evidence>
<dbReference type="CDD" id="cd00075">
    <property type="entry name" value="HATPase"/>
    <property type="match status" value="1"/>
</dbReference>
<keyword evidence="8" id="KW-0472">Membrane</keyword>
<feature type="repeat" description="TPR" evidence="6">
    <location>
        <begin position="202"/>
        <end position="235"/>
    </location>
</feature>
<keyword evidence="8" id="KW-1133">Transmembrane helix</keyword>
<evidence type="ECO:0000256" key="5">
    <source>
        <dbReference type="ARBA" id="ARBA00023012"/>
    </source>
</evidence>
<dbReference type="CDD" id="cd00082">
    <property type="entry name" value="HisKA"/>
    <property type="match status" value="1"/>
</dbReference>
<dbReference type="SUPFAM" id="SSF47384">
    <property type="entry name" value="Homodimeric domain of signal transducing histidine kinase"/>
    <property type="match status" value="1"/>
</dbReference>
<dbReference type="InterPro" id="IPR003594">
    <property type="entry name" value="HATPase_dom"/>
</dbReference>
<feature type="coiled-coil region" evidence="7">
    <location>
        <begin position="432"/>
        <end position="473"/>
    </location>
</feature>
<evidence type="ECO:0000256" key="7">
    <source>
        <dbReference type="SAM" id="Coils"/>
    </source>
</evidence>
<keyword evidence="6" id="KW-0802">TPR repeat</keyword>
<dbReference type="Proteomes" id="UP000611723">
    <property type="component" value="Unassembled WGS sequence"/>
</dbReference>
<evidence type="ECO:0000256" key="3">
    <source>
        <dbReference type="ARBA" id="ARBA00022679"/>
    </source>
</evidence>
<dbReference type="PANTHER" id="PTHR43711:SF1">
    <property type="entry name" value="HISTIDINE KINASE 1"/>
    <property type="match status" value="1"/>
</dbReference>
<keyword evidence="8" id="KW-0812">Transmembrane</keyword>
<sequence length="697" mass="80477">MKKVFKGFFIIYFLTGQSIYAQNNAVIDSIKSQLSTENLERKIELYNQIAWEYRKSHPDSTIFYSQKSLDIASDPEMNHMLAKCLNYMGVGHYYKGENLKAYNLYNQAKETALANGDSLQYGHSLNNIGRIYFNQANYIPAYNYFFRSLEVFEAIGNKPAISYGYKSLAEIYQTQNNLSKALEMSLKTATIRIDFEDLSGIISINLEIAAIYAEMQNYENALKYFDLAYEIAKKINDEANLAITKLAISVMETERGELNKALINANEALEFTDNSHNFNLLNKVYFQLGLIYYLKNDYNQAQLYFEKVKSRASENNDITYERDALLYLARIFENKGETDKAYSHFKSYADLKERTENTQTAREIERLESRLEIEVKEKENQMLKLNEETYKEVIRKQKALNNALFIIAGLVVILLTFIWFTAYKRRKYNKILLQKNKQIEEHQIKITAQNKEIKQQNNQLIIRNKTLDDLNNEKDSLLSIVAHDLKAPFSRIKGIAELLRLSGLNQEQEQYVQMIRTNSKHGTYLINDLLDVNAIEIDKEKPVPSGINLKSLLENKAADFIVELTNKEMECHIECEPGQDVISDKLYLNRILDNLISNAIKFSELGSEIILRAGKNNKGFWIVVKDFGQGFTKDDQKNMFKKFKKLSSRPTGGESSNGLGLAIVKTLTDRLNGRIELTSEKDKFSEFTLYFTFLEEA</sequence>
<keyword evidence="5" id="KW-0902">Two-component regulatory system</keyword>
<dbReference type="SMART" id="SM00388">
    <property type="entry name" value="HisKA"/>
    <property type="match status" value="1"/>
</dbReference>
<dbReference type="RefSeq" id="WP_201431488.1">
    <property type="nucleotide sequence ID" value="NZ_JAEQBW010000005.1"/>
</dbReference>
<dbReference type="Gene3D" id="1.10.287.130">
    <property type="match status" value="1"/>
</dbReference>
<dbReference type="InterPro" id="IPR019734">
    <property type="entry name" value="TPR_rpt"/>
</dbReference>
<dbReference type="InterPro" id="IPR005467">
    <property type="entry name" value="His_kinase_dom"/>
</dbReference>
<dbReference type="EC" id="2.7.13.3" evidence="2"/>
<keyword evidence="7" id="KW-0175">Coiled coil</keyword>
<dbReference type="PANTHER" id="PTHR43711">
    <property type="entry name" value="TWO-COMPONENT HISTIDINE KINASE"/>
    <property type="match status" value="1"/>
</dbReference>
<name>A0A935C920_9BACT</name>
<keyword evidence="3" id="KW-0808">Transferase</keyword>
<gene>
    <name evidence="10" type="ORF">JKA74_12270</name>
</gene>
<dbReference type="GO" id="GO:0000155">
    <property type="term" value="F:phosphorelay sensor kinase activity"/>
    <property type="evidence" value="ECO:0007669"/>
    <property type="project" value="InterPro"/>
</dbReference>
<evidence type="ECO:0000313" key="10">
    <source>
        <dbReference type="EMBL" id="MBK6265810.1"/>
    </source>
</evidence>
<dbReference type="InterPro" id="IPR036890">
    <property type="entry name" value="HATPase_C_sf"/>
</dbReference>
<dbReference type="Pfam" id="PF13424">
    <property type="entry name" value="TPR_12"/>
    <property type="match status" value="1"/>
</dbReference>
<dbReference type="SUPFAM" id="SSF48452">
    <property type="entry name" value="TPR-like"/>
    <property type="match status" value="2"/>
</dbReference>
<dbReference type="Gene3D" id="1.25.40.10">
    <property type="entry name" value="Tetratricopeptide repeat domain"/>
    <property type="match status" value="2"/>
</dbReference>
<dbReference type="SMART" id="SM00028">
    <property type="entry name" value="TPR"/>
    <property type="match status" value="6"/>
</dbReference>
<dbReference type="InterPro" id="IPR050736">
    <property type="entry name" value="Sensor_HK_Regulatory"/>
</dbReference>
<dbReference type="InterPro" id="IPR036097">
    <property type="entry name" value="HisK_dim/P_sf"/>
</dbReference>
<evidence type="ECO:0000256" key="6">
    <source>
        <dbReference type="PROSITE-ProRule" id="PRU00339"/>
    </source>
</evidence>
<dbReference type="Pfam" id="PF00512">
    <property type="entry name" value="HisKA"/>
    <property type="match status" value="1"/>
</dbReference>
<evidence type="ECO:0000256" key="4">
    <source>
        <dbReference type="ARBA" id="ARBA00022777"/>
    </source>
</evidence>
<reference evidence="10" key="1">
    <citation type="submission" date="2021-01" db="EMBL/GenBank/DDBJ databases">
        <title>Marivirga aurantiaca sp. nov., isolated from intertidal surface sediments.</title>
        <authorList>
            <person name="Zhang M."/>
        </authorList>
    </citation>
    <scope>NUCLEOTIDE SEQUENCE</scope>
    <source>
        <strain evidence="10">S37H4</strain>
    </source>
</reference>
<dbReference type="AlphaFoldDB" id="A0A935C920"/>
<dbReference type="InterPro" id="IPR011990">
    <property type="entry name" value="TPR-like_helical_dom_sf"/>
</dbReference>
<proteinExistence type="predicted"/>
<dbReference type="PROSITE" id="PS50109">
    <property type="entry name" value="HIS_KIN"/>
    <property type="match status" value="1"/>
</dbReference>
<dbReference type="SMART" id="SM00387">
    <property type="entry name" value="HATPase_c"/>
    <property type="match status" value="1"/>
</dbReference>
<comment type="caution">
    <text evidence="10">The sequence shown here is derived from an EMBL/GenBank/DDBJ whole genome shotgun (WGS) entry which is preliminary data.</text>
</comment>
<keyword evidence="11" id="KW-1185">Reference proteome</keyword>
<feature type="coiled-coil region" evidence="7">
    <location>
        <begin position="357"/>
        <end position="388"/>
    </location>
</feature>
<feature type="domain" description="Histidine kinase" evidence="9">
    <location>
        <begin position="480"/>
        <end position="695"/>
    </location>
</feature>
<evidence type="ECO:0000313" key="11">
    <source>
        <dbReference type="Proteomes" id="UP000611723"/>
    </source>
</evidence>
<dbReference type="Gene3D" id="3.30.565.10">
    <property type="entry name" value="Histidine kinase-like ATPase, C-terminal domain"/>
    <property type="match status" value="1"/>
</dbReference>
<feature type="repeat" description="TPR" evidence="6">
    <location>
        <begin position="282"/>
        <end position="315"/>
    </location>
</feature>
<accession>A0A935C920</accession>
<dbReference type="PROSITE" id="PS50005">
    <property type="entry name" value="TPR"/>
    <property type="match status" value="2"/>
</dbReference>